<dbReference type="OrthoDB" id="110395at2759"/>
<dbReference type="AlphaFoldDB" id="A0A225VZJ7"/>
<evidence type="ECO:0000313" key="2">
    <source>
        <dbReference type="Proteomes" id="UP000198211"/>
    </source>
</evidence>
<sequence>MAVAHGKFVSSQNIPLGLAWRELKQQGWLSVRPRAKDLDTKWKYVRPGANANGTKRVDYFHGEE</sequence>
<evidence type="ECO:0000313" key="1">
    <source>
        <dbReference type="EMBL" id="OWZ10863.1"/>
    </source>
</evidence>
<proteinExistence type="predicted"/>
<accession>A0A225VZJ7</accession>
<comment type="caution">
    <text evidence="1">The sequence shown here is derived from an EMBL/GenBank/DDBJ whole genome shotgun (WGS) entry which is preliminary data.</text>
</comment>
<gene>
    <name evidence="1" type="ORF">PHMEG_00016203</name>
</gene>
<keyword evidence="2" id="KW-1185">Reference proteome</keyword>
<reference evidence="2" key="1">
    <citation type="submission" date="2017-03" db="EMBL/GenBank/DDBJ databases">
        <title>Phytopthora megakarya and P. palmivora, two closely related causual agents of cacao black pod achieved similar genome size and gene model numbers by different mechanisms.</title>
        <authorList>
            <person name="Ali S."/>
            <person name="Shao J."/>
            <person name="Larry D.J."/>
            <person name="Kronmiller B."/>
            <person name="Shen D."/>
            <person name="Strem M.D."/>
            <person name="Melnick R.L."/>
            <person name="Guiltinan M.J."/>
            <person name="Tyler B.M."/>
            <person name="Meinhardt L.W."/>
            <person name="Bailey B.A."/>
        </authorList>
    </citation>
    <scope>NUCLEOTIDE SEQUENCE [LARGE SCALE GENOMIC DNA]</scope>
    <source>
        <strain evidence="2">zdho120</strain>
    </source>
</reference>
<dbReference type="EMBL" id="NBNE01002302">
    <property type="protein sequence ID" value="OWZ10863.1"/>
    <property type="molecule type" value="Genomic_DNA"/>
</dbReference>
<protein>
    <submittedName>
        <fullName evidence="1">Uncharacterized protein</fullName>
    </submittedName>
</protein>
<name>A0A225VZJ7_9STRA</name>
<dbReference type="Proteomes" id="UP000198211">
    <property type="component" value="Unassembled WGS sequence"/>
</dbReference>
<organism evidence="1 2">
    <name type="scientific">Phytophthora megakarya</name>
    <dbReference type="NCBI Taxonomy" id="4795"/>
    <lineage>
        <taxon>Eukaryota</taxon>
        <taxon>Sar</taxon>
        <taxon>Stramenopiles</taxon>
        <taxon>Oomycota</taxon>
        <taxon>Peronosporomycetes</taxon>
        <taxon>Peronosporales</taxon>
        <taxon>Peronosporaceae</taxon>
        <taxon>Phytophthora</taxon>
    </lineage>
</organism>